<sequence length="85" mass="9594">MDNPEIDDLSEGVTVQEAVMERFERAFTAIEDLASDVYPAPHTEFKIKSVIENLKLIHKMTGEMLQILVAAIMEEEGDSNDKEPE</sequence>
<comment type="caution">
    <text evidence="1">The sequence shown here is derived from an EMBL/GenBank/DDBJ whole genome shotgun (WGS) entry which is preliminary data.</text>
</comment>
<evidence type="ECO:0000313" key="1">
    <source>
        <dbReference type="EMBL" id="KKN69297.1"/>
    </source>
</evidence>
<accession>A0A0F9T3D0</accession>
<protein>
    <submittedName>
        <fullName evidence="1">Uncharacterized protein</fullName>
    </submittedName>
</protein>
<reference evidence="1" key="1">
    <citation type="journal article" date="2015" name="Nature">
        <title>Complex archaea that bridge the gap between prokaryotes and eukaryotes.</title>
        <authorList>
            <person name="Spang A."/>
            <person name="Saw J.H."/>
            <person name="Jorgensen S.L."/>
            <person name="Zaremba-Niedzwiedzka K."/>
            <person name="Martijn J."/>
            <person name="Lind A.E."/>
            <person name="van Eijk R."/>
            <person name="Schleper C."/>
            <person name="Guy L."/>
            <person name="Ettema T.J."/>
        </authorList>
    </citation>
    <scope>NUCLEOTIDE SEQUENCE</scope>
</reference>
<name>A0A0F9T3D0_9ZZZZ</name>
<dbReference type="EMBL" id="LAZR01000429">
    <property type="protein sequence ID" value="KKN69297.1"/>
    <property type="molecule type" value="Genomic_DNA"/>
</dbReference>
<dbReference type="AlphaFoldDB" id="A0A0F9T3D0"/>
<organism evidence="1">
    <name type="scientific">marine sediment metagenome</name>
    <dbReference type="NCBI Taxonomy" id="412755"/>
    <lineage>
        <taxon>unclassified sequences</taxon>
        <taxon>metagenomes</taxon>
        <taxon>ecological metagenomes</taxon>
    </lineage>
</organism>
<proteinExistence type="predicted"/>
<gene>
    <name evidence="1" type="ORF">LCGC14_0442920</name>
</gene>